<name>A0A7M7N105_STRPU</name>
<dbReference type="GO" id="GO:0031463">
    <property type="term" value="C:Cul3-RING ubiquitin ligase complex"/>
    <property type="evidence" value="ECO:0000318"/>
    <property type="project" value="GO_Central"/>
</dbReference>
<dbReference type="SUPFAM" id="SSF117281">
    <property type="entry name" value="Kelch motif"/>
    <property type="match status" value="1"/>
</dbReference>
<keyword evidence="1" id="KW-0880">Kelch repeat</keyword>
<keyword evidence="5" id="KW-1185">Reference proteome</keyword>
<reference evidence="5" key="1">
    <citation type="submission" date="2015-02" db="EMBL/GenBank/DDBJ databases">
        <title>Genome sequencing for Strongylocentrotus purpuratus.</title>
        <authorList>
            <person name="Murali S."/>
            <person name="Liu Y."/>
            <person name="Vee V."/>
            <person name="English A."/>
            <person name="Wang M."/>
            <person name="Skinner E."/>
            <person name="Han Y."/>
            <person name="Muzny D.M."/>
            <person name="Worley K.C."/>
            <person name="Gibbs R.A."/>
        </authorList>
    </citation>
    <scope>NUCLEOTIDE SEQUENCE</scope>
</reference>
<dbReference type="GO" id="GO:0043161">
    <property type="term" value="P:proteasome-mediated ubiquitin-dependent protein catabolic process"/>
    <property type="evidence" value="ECO:0000318"/>
    <property type="project" value="GO_Central"/>
</dbReference>
<proteinExistence type="predicted"/>
<reference evidence="4" key="2">
    <citation type="submission" date="2021-01" db="UniProtKB">
        <authorList>
            <consortium name="EnsemblMetazoa"/>
        </authorList>
    </citation>
    <scope>IDENTIFICATION</scope>
</reference>
<keyword evidence="2" id="KW-0677">Repeat</keyword>
<dbReference type="PRINTS" id="PR00501">
    <property type="entry name" value="KELCHREPEAT"/>
</dbReference>
<dbReference type="OMA" id="SYNYVER"/>
<dbReference type="SUPFAM" id="SSF50965">
    <property type="entry name" value="Galactose oxidase, central domain"/>
    <property type="match status" value="1"/>
</dbReference>
<dbReference type="RefSeq" id="XP_030843505.1">
    <property type="nucleotide sequence ID" value="XM_030987645.1"/>
</dbReference>
<dbReference type="OrthoDB" id="45365at2759"/>
<evidence type="ECO:0000256" key="2">
    <source>
        <dbReference type="ARBA" id="ARBA00022737"/>
    </source>
</evidence>
<accession>A0A7M7N105</accession>
<dbReference type="KEGG" id="spu:587489"/>
<evidence type="ECO:0000313" key="5">
    <source>
        <dbReference type="Proteomes" id="UP000007110"/>
    </source>
</evidence>
<dbReference type="EnsemblMetazoa" id="XM_030987653">
    <property type="protein sequence ID" value="XP_030843513"/>
    <property type="gene ID" value="LOC587489"/>
</dbReference>
<dbReference type="AlphaFoldDB" id="A0A7M7N105"/>
<dbReference type="InterPro" id="IPR000210">
    <property type="entry name" value="BTB/POZ_dom"/>
</dbReference>
<dbReference type="Gene3D" id="3.30.710.10">
    <property type="entry name" value="Potassium Channel Kv1.1, Chain A"/>
    <property type="match status" value="1"/>
</dbReference>
<dbReference type="Gene3D" id="1.25.40.420">
    <property type="match status" value="1"/>
</dbReference>
<feature type="domain" description="BTB" evidence="3">
    <location>
        <begin position="30"/>
        <end position="97"/>
    </location>
</feature>
<protein>
    <recommendedName>
        <fullName evidence="3">BTB domain-containing protein</fullName>
    </recommendedName>
</protein>
<dbReference type="RefSeq" id="XP_030843513.1">
    <property type="nucleotide sequence ID" value="XM_030987653.1"/>
</dbReference>
<dbReference type="InterPro" id="IPR006652">
    <property type="entry name" value="Kelch_1"/>
</dbReference>
<dbReference type="SMART" id="SM00875">
    <property type="entry name" value="BACK"/>
    <property type="match status" value="1"/>
</dbReference>
<sequence>MIHSRTYTITVHINSAFQVMNDLRRRHELCDIVLCVEDQEFHAHRIVLAGCSPYLRAMFTNGMLESAKSHVEIRGIDPVAMEIILNFIYTGTIEIDVENVQIVLAGASMLNMGSLRNVCSTFLQSQLDATNCLGIHSFADMYSCRDLENASRRFIYQHFQEVVGTEEFFLMPEQDVVDLLKSDQLQVDGEEEVYEAAISWLNYDLRNRSHCCCSVLENVRFALLGKDYLLENVYRSELINRCSKCQDQVANALRIRNDNQALALIGSRSQPQSIYVVGGRNDLDCQLSSCERYDAVHNRWIPQESMEISRTAVGVATLDGHLYTIGGECAFNGSHDDDTMYLGQVECYNPLLKRWNPGACLGVPRSFVSVAGLGGLLYALGGEDNNSSHNAVEVYDPSNDLWTFAPSMKQRRSGCGVAVCDGKLYVAGGYDKSYRTERASVECYDPETQEWHFVAEMEKARSGLALVAMDHYIYAVGGRLRHTDQFFNIAERYNTQTQQWSSIRSMITPRAWPAVAIYDNNIYVMGGYDGTNRLRSVEVYDPHLDSWSRASNMNVARAGCGAAVV</sequence>
<dbReference type="PANTHER" id="PTHR24412">
    <property type="entry name" value="KELCH PROTEIN"/>
    <property type="match status" value="1"/>
</dbReference>
<dbReference type="GeneID" id="587489"/>
<dbReference type="RefSeq" id="XP_030829608.1">
    <property type="nucleotide sequence ID" value="XM_030973748.1"/>
</dbReference>
<dbReference type="PANTHER" id="PTHR24412:SF501">
    <property type="entry name" value="BTB DOMAIN-CONTAINING PROTEIN"/>
    <property type="match status" value="1"/>
</dbReference>
<dbReference type="FunFam" id="3.30.710.10:FF:000001">
    <property type="entry name" value="Kelch-like family member 20"/>
    <property type="match status" value="1"/>
</dbReference>
<dbReference type="GO" id="GO:0005737">
    <property type="term" value="C:cytoplasm"/>
    <property type="evidence" value="ECO:0000318"/>
    <property type="project" value="GO_Central"/>
</dbReference>
<dbReference type="InterPro" id="IPR015915">
    <property type="entry name" value="Kelch-typ_b-propeller"/>
</dbReference>
<evidence type="ECO:0000313" key="4">
    <source>
        <dbReference type="EnsemblMetazoa" id="XP_030829608"/>
    </source>
</evidence>
<dbReference type="SUPFAM" id="SSF54695">
    <property type="entry name" value="POZ domain"/>
    <property type="match status" value="1"/>
</dbReference>
<evidence type="ECO:0000256" key="1">
    <source>
        <dbReference type="ARBA" id="ARBA00022441"/>
    </source>
</evidence>
<dbReference type="InterPro" id="IPR011043">
    <property type="entry name" value="Gal_Oxase/kelch_b-propeller"/>
</dbReference>
<dbReference type="GO" id="GO:1990756">
    <property type="term" value="F:ubiquitin-like ligase-substrate adaptor activity"/>
    <property type="evidence" value="ECO:0000318"/>
    <property type="project" value="GO_Central"/>
</dbReference>
<evidence type="ECO:0000259" key="3">
    <source>
        <dbReference type="PROSITE" id="PS50097"/>
    </source>
</evidence>
<dbReference type="Pfam" id="PF07707">
    <property type="entry name" value="BACK"/>
    <property type="match status" value="1"/>
</dbReference>
<dbReference type="InterPro" id="IPR011333">
    <property type="entry name" value="SKP1/BTB/POZ_sf"/>
</dbReference>
<dbReference type="InterPro" id="IPR017096">
    <property type="entry name" value="BTB-kelch_protein"/>
</dbReference>
<dbReference type="PROSITE" id="PS50097">
    <property type="entry name" value="BTB"/>
    <property type="match status" value="1"/>
</dbReference>
<dbReference type="InParanoid" id="A0A7M7N105"/>
<dbReference type="SMART" id="SM00225">
    <property type="entry name" value="BTB"/>
    <property type="match status" value="1"/>
</dbReference>
<dbReference type="Pfam" id="PF00651">
    <property type="entry name" value="BTB"/>
    <property type="match status" value="1"/>
</dbReference>
<dbReference type="GeneID" id="582025"/>
<organism evidence="4 5">
    <name type="scientific">Strongylocentrotus purpuratus</name>
    <name type="common">Purple sea urchin</name>
    <dbReference type="NCBI Taxonomy" id="7668"/>
    <lineage>
        <taxon>Eukaryota</taxon>
        <taxon>Metazoa</taxon>
        <taxon>Echinodermata</taxon>
        <taxon>Eleutherozoa</taxon>
        <taxon>Echinozoa</taxon>
        <taxon>Echinoidea</taxon>
        <taxon>Euechinoidea</taxon>
        <taxon>Echinacea</taxon>
        <taxon>Camarodonta</taxon>
        <taxon>Echinidea</taxon>
        <taxon>Strongylocentrotidae</taxon>
        <taxon>Strongylocentrotus</taxon>
    </lineage>
</organism>
<dbReference type="Pfam" id="PF01344">
    <property type="entry name" value="Kelch_1"/>
    <property type="match status" value="6"/>
</dbReference>
<dbReference type="PIRSF" id="PIRSF037037">
    <property type="entry name" value="Kelch-like_protein_gigaxonin"/>
    <property type="match status" value="1"/>
</dbReference>
<dbReference type="InterPro" id="IPR011705">
    <property type="entry name" value="BACK"/>
</dbReference>
<dbReference type="Proteomes" id="UP000007110">
    <property type="component" value="Unassembled WGS sequence"/>
</dbReference>
<dbReference type="FunFam" id="1.25.40.420:FF:000001">
    <property type="entry name" value="Kelch-like family member 12"/>
    <property type="match status" value="1"/>
</dbReference>
<dbReference type="KEGG" id="spu:582025"/>
<dbReference type="SMART" id="SM00612">
    <property type="entry name" value="Kelch"/>
    <property type="match status" value="6"/>
</dbReference>
<dbReference type="EnsemblMetazoa" id="XM_030973748">
    <property type="protein sequence ID" value="XP_030829608"/>
    <property type="gene ID" value="LOC582025"/>
</dbReference>
<dbReference type="EnsemblMetazoa" id="XM_030987645">
    <property type="protein sequence ID" value="XP_030843505"/>
    <property type="gene ID" value="LOC587489"/>
</dbReference>
<dbReference type="Gene3D" id="2.120.10.80">
    <property type="entry name" value="Kelch-type beta propeller"/>
    <property type="match status" value="2"/>
</dbReference>